<comment type="caution">
    <text evidence="1">The sequence shown here is derived from an EMBL/GenBank/DDBJ whole genome shotgun (WGS) entry which is preliminary data.</text>
</comment>
<feature type="non-terminal residue" evidence="1">
    <location>
        <position position="143"/>
    </location>
</feature>
<sequence>MSPASSGTNHTSPVPHDQAERRREEQRPQQQSLIEALWRESHWKCLLLTLLMYGCAIAMTWCCLAKVTRLSISNNLKGMSMVYHDSACSDGYVYIPVAFLLTLYTLYLVECWHCSVRFNLQYKVDLESIVERVQQMQQATPCI</sequence>
<dbReference type="EMBL" id="CM040472">
    <property type="protein sequence ID" value="MCI4389591.1"/>
    <property type="molecule type" value="Genomic_DNA"/>
</dbReference>
<gene>
    <name evidence="1" type="ORF">PGIGA_G00099790</name>
</gene>
<protein>
    <submittedName>
        <fullName evidence="1">Uncharacterized protein</fullName>
    </submittedName>
</protein>
<keyword evidence="2" id="KW-1185">Reference proteome</keyword>
<organism evidence="1 2">
    <name type="scientific">Pangasianodon gigas</name>
    <name type="common">Mekong giant catfish</name>
    <name type="synonym">Pangasius gigas</name>
    <dbReference type="NCBI Taxonomy" id="30993"/>
    <lineage>
        <taxon>Eukaryota</taxon>
        <taxon>Metazoa</taxon>
        <taxon>Chordata</taxon>
        <taxon>Craniata</taxon>
        <taxon>Vertebrata</taxon>
        <taxon>Euteleostomi</taxon>
        <taxon>Actinopterygii</taxon>
        <taxon>Neopterygii</taxon>
        <taxon>Teleostei</taxon>
        <taxon>Ostariophysi</taxon>
        <taxon>Siluriformes</taxon>
        <taxon>Pangasiidae</taxon>
        <taxon>Pangasianodon</taxon>
    </lineage>
</organism>
<accession>A0ACC5XEA9</accession>
<evidence type="ECO:0000313" key="1">
    <source>
        <dbReference type="EMBL" id="MCI4389591.1"/>
    </source>
</evidence>
<proteinExistence type="predicted"/>
<dbReference type="Proteomes" id="UP000829447">
    <property type="component" value="Linkage Group LG19"/>
</dbReference>
<name>A0ACC5XEA9_PANGG</name>
<reference evidence="1 2" key="1">
    <citation type="journal article" date="2022" name="bioRxiv">
        <title>An ancient truncated duplication of the anti-Mullerian hormone receptor type 2 gene is a potential conserved master sex determinant in the Pangasiidae catfish family.</title>
        <authorList>
            <person name="Wen M."/>
            <person name="Pan Q."/>
            <person name="Jouanno E."/>
            <person name="Montfort J."/>
            <person name="Zahm M."/>
            <person name="Cabau C."/>
            <person name="Klopp C."/>
            <person name="Iampietro C."/>
            <person name="Roques C."/>
            <person name="Bouchez O."/>
            <person name="Castinel A."/>
            <person name="Donnadieu C."/>
            <person name="Parrinello H."/>
            <person name="Poncet C."/>
            <person name="Belmonte E."/>
            <person name="Gautier V."/>
            <person name="Avarre J.-C."/>
            <person name="Dugue R."/>
            <person name="Gustiano R."/>
            <person name="Ha T.T.T."/>
            <person name="Campet M."/>
            <person name="Sriphairoj K."/>
            <person name="Ribolli J."/>
            <person name="de Almeida F.L."/>
            <person name="Desvignes T."/>
            <person name="Postlethwait J.H."/>
            <person name="Bucao C.F."/>
            <person name="Robinson-Rechavi M."/>
            <person name="Bobe J."/>
            <person name="Herpin A."/>
            <person name="Guiguen Y."/>
        </authorList>
    </citation>
    <scope>NUCLEOTIDE SEQUENCE [LARGE SCALE GENOMIC DNA]</scope>
    <source>
        <strain evidence="1">YG-Dec2019</strain>
    </source>
</reference>
<evidence type="ECO:0000313" key="2">
    <source>
        <dbReference type="Proteomes" id="UP000829447"/>
    </source>
</evidence>